<keyword evidence="1" id="KW-1133">Transmembrane helix</keyword>
<comment type="caution">
    <text evidence="2">The sequence shown here is derived from an EMBL/GenBank/DDBJ whole genome shotgun (WGS) entry which is preliminary data.</text>
</comment>
<evidence type="ECO:0000313" key="2">
    <source>
        <dbReference type="EMBL" id="MBZ5716030.1"/>
    </source>
</evidence>
<evidence type="ECO:0000256" key="1">
    <source>
        <dbReference type="SAM" id="Phobius"/>
    </source>
</evidence>
<feature type="transmembrane region" description="Helical" evidence="1">
    <location>
        <begin position="232"/>
        <end position="257"/>
    </location>
</feature>
<evidence type="ECO:0008006" key="4">
    <source>
        <dbReference type="Google" id="ProtNLM"/>
    </source>
</evidence>
<name>A0ABS7U6B4_9BACT</name>
<dbReference type="EMBL" id="JAIRAU010000059">
    <property type="protein sequence ID" value="MBZ5716030.1"/>
    <property type="molecule type" value="Genomic_DNA"/>
</dbReference>
<reference evidence="2" key="1">
    <citation type="submission" date="2021-08" db="EMBL/GenBank/DDBJ databases">
        <authorList>
            <person name="Stevens D.C."/>
        </authorList>
    </citation>
    <scope>NUCLEOTIDE SEQUENCE</scope>
    <source>
        <strain evidence="2">DSM 53165</strain>
    </source>
</reference>
<feature type="transmembrane region" description="Helical" evidence="1">
    <location>
        <begin position="151"/>
        <end position="174"/>
    </location>
</feature>
<keyword evidence="1" id="KW-0812">Transmembrane</keyword>
<proteinExistence type="predicted"/>
<organism evidence="2 3">
    <name type="scientific">Nannocystis pusilla</name>
    <dbReference type="NCBI Taxonomy" id="889268"/>
    <lineage>
        <taxon>Bacteria</taxon>
        <taxon>Pseudomonadati</taxon>
        <taxon>Myxococcota</taxon>
        <taxon>Polyangia</taxon>
        <taxon>Nannocystales</taxon>
        <taxon>Nannocystaceae</taxon>
        <taxon>Nannocystis</taxon>
    </lineage>
</organism>
<feature type="transmembrane region" description="Helical" evidence="1">
    <location>
        <begin position="181"/>
        <end position="203"/>
    </location>
</feature>
<accession>A0ABS7U6B4</accession>
<evidence type="ECO:0000313" key="3">
    <source>
        <dbReference type="Proteomes" id="UP001139031"/>
    </source>
</evidence>
<protein>
    <recommendedName>
        <fullName evidence="4">ABC transporter permease</fullName>
    </recommendedName>
</protein>
<dbReference type="Proteomes" id="UP001139031">
    <property type="component" value="Unassembled WGS sequence"/>
</dbReference>
<sequence>MSIPTLSALAAAEWRHAPRRALLLGAVAGPIMIALTHLVLPLFPARVIDFMRRGFILDDLAGVLVLNDLMAVYFLAFFIGLAGSLGVVLMAREEHRLEILLAKPIRPGDFVAARCVPALAGAGIVGVATAVACGLAVAVHPDIGDSVSSAGTLGAGLFLTALALVLVAGMQLLFVRLRDPFLGLLLACFAWLATCIPAAVLLYRPDVFQGRPRLADALVMSSLLWHDATTSWLGPLALVLALPLAWLLVRAAGALLARADAL</sequence>
<keyword evidence="3" id="KW-1185">Reference proteome</keyword>
<dbReference type="RefSeq" id="WP_224197770.1">
    <property type="nucleotide sequence ID" value="NZ_JAIRAU010000059.1"/>
</dbReference>
<feature type="transmembrane region" description="Helical" evidence="1">
    <location>
        <begin position="21"/>
        <end position="43"/>
    </location>
</feature>
<feature type="transmembrane region" description="Helical" evidence="1">
    <location>
        <begin position="111"/>
        <end position="139"/>
    </location>
</feature>
<gene>
    <name evidence="2" type="ORF">K7C98_42935</name>
</gene>
<keyword evidence="1" id="KW-0472">Membrane</keyword>
<feature type="transmembrane region" description="Helical" evidence="1">
    <location>
        <begin position="70"/>
        <end position="91"/>
    </location>
</feature>